<accession>A0A6L9QSG6</accession>
<dbReference type="EMBL" id="JAAGLI010001059">
    <property type="protein sequence ID" value="NEA28457.1"/>
    <property type="molecule type" value="Genomic_DNA"/>
</dbReference>
<proteinExistence type="predicted"/>
<dbReference type="Proteomes" id="UP000475532">
    <property type="component" value="Unassembled WGS sequence"/>
</dbReference>
<keyword evidence="1" id="KW-0472">Membrane</keyword>
<keyword evidence="1" id="KW-0812">Transmembrane</keyword>
<feature type="transmembrane region" description="Helical" evidence="1">
    <location>
        <begin position="20"/>
        <end position="40"/>
    </location>
</feature>
<name>A0A6L9QSG6_9ACTN</name>
<keyword evidence="1" id="KW-1133">Transmembrane helix</keyword>
<evidence type="ECO:0000313" key="3">
    <source>
        <dbReference type="Proteomes" id="UP000475532"/>
    </source>
</evidence>
<dbReference type="AlphaFoldDB" id="A0A6L9QSG6"/>
<gene>
    <name evidence="2" type="ORF">G3I70_39065</name>
</gene>
<reference evidence="2 3" key="1">
    <citation type="submission" date="2020-01" db="EMBL/GenBank/DDBJ databases">
        <title>Insect and environment-associated Actinomycetes.</title>
        <authorList>
            <person name="Currrie C."/>
            <person name="Chevrette M."/>
            <person name="Carlson C."/>
            <person name="Stubbendieck R."/>
            <person name="Wendt-Pienkowski E."/>
        </authorList>
    </citation>
    <scope>NUCLEOTIDE SEQUENCE [LARGE SCALE GENOMIC DNA]</scope>
    <source>
        <strain evidence="2 3">SID10258</strain>
    </source>
</reference>
<feature type="non-terminal residue" evidence="2">
    <location>
        <position position="1"/>
    </location>
</feature>
<evidence type="ECO:0000313" key="2">
    <source>
        <dbReference type="EMBL" id="NEA28457.1"/>
    </source>
</evidence>
<sequence length="76" mass="7605">RYGADGAGGSGDGTSGVDPLIVSGPALALLAGGVLLLRIVPGVSRVAERVATRGRGLVPVLGTRQVGRRQLRYAGP</sequence>
<organism evidence="2 3">
    <name type="scientific">Actinomadura bangladeshensis</name>
    <dbReference type="NCBI Taxonomy" id="453573"/>
    <lineage>
        <taxon>Bacteria</taxon>
        <taxon>Bacillati</taxon>
        <taxon>Actinomycetota</taxon>
        <taxon>Actinomycetes</taxon>
        <taxon>Streptosporangiales</taxon>
        <taxon>Thermomonosporaceae</taxon>
        <taxon>Actinomadura</taxon>
    </lineage>
</organism>
<feature type="non-terminal residue" evidence="2">
    <location>
        <position position="76"/>
    </location>
</feature>
<comment type="caution">
    <text evidence="2">The sequence shown here is derived from an EMBL/GenBank/DDBJ whole genome shotgun (WGS) entry which is preliminary data.</text>
</comment>
<evidence type="ECO:0000256" key="1">
    <source>
        <dbReference type="SAM" id="Phobius"/>
    </source>
</evidence>
<dbReference type="RefSeq" id="WP_163062900.1">
    <property type="nucleotide sequence ID" value="NZ_JAAGLI010001059.1"/>
</dbReference>
<protein>
    <submittedName>
        <fullName evidence="2">Uncharacterized protein</fullName>
    </submittedName>
</protein>